<evidence type="ECO:0000313" key="3">
    <source>
        <dbReference type="EMBL" id="HJE23453.1"/>
    </source>
</evidence>
<gene>
    <name evidence="3" type="ORF">K8W01_07310</name>
</gene>
<dbReference type="Gene3D" id="1.50.10.10">
    <property type="match status" value="1"/>
</dbReference>
<comment type="caution">
    <text evidence="3">The sequence shown here is derived from an EMBL/GenBank/DDBJ whole genome shotgun (WGS) entry which is preliminary data.</text>
</comment>
<dbReference type="GO" id="GO:0005975">
    <property type="term" value="P:carbohydrate metabolic process"/>
    <property type="evidence" value="ECO:0007669"/>
    <property type="project" value="InterPro"/>
</dbReference>
<evidence type="ECO:0000313" key="4">
    <source>
        <dbReference type="Proteomes" id="UP000742631"/>
    </source>
</evidence>
<evidence type="ECO:0000256" key="1">
    <source>
        <dbReference type="ARBA" id="ARBA00008558"/>
    </source>
</evidence>
<dbReference type="EMBL" id="DYYG01000022">
    <property type="protein sequence ID" value="HJE23453.1"/>
    <property type="molecule type" value="Genomic_DNA"/>
</dbReference>
<reference evidence="3" key="2">
    <citation type="submission" date="2021-09" db="EMBL/GenBank/DDBJ databases">
        <authorList>
            <person name="Gilroy R."/>
        </authorList>
    </citation>
    <scope>NUCLEOTIDE SEQUENCE</scope>
    <source>
        <strain evidence="3">316</strain>
    </source>
</reference>
<organism evidence="3 4">
    <name type="scientific">Methylorubrum populi</name>
    <dbReference type="NCBI Taxonomy" id="223967"/>
    <lineage>
        <taxon>Bacteria</taxon>
        <taxon>Pseudomonadati</taxon>
        <taxon>Pseudomonadota</taxon>
        <taxon>Alphaproteobacteria</taxon>
        <taxon>Hyphomicrobiales</taxon>
        <taxon>Methylobacteriaceae</taxon>
        <taxon>Methylorubrum</taxon>
    </lineage>
</organism>
<dbReference type="Pfam" id="PF07221">
    <property type="entry name" value="GlcNAc_2-epim"/>
    <property type="match status" value="1"/>
</dbReference>
<evidence type="ECO:0000256" key="2">
    <source>
        <dbReference type="ARBA" id="ARBA00023235"/>
    </source>
</evidence>
<dbReference type="PANTHER" id="PTHR15108">
    <property type="entry name" value="N-ACYLGLUCOSAMINE-2-EPIMERASE"/>
    <property type="match status" value="1"/>
</dbReference>
<accession>A0A921JEZ2</accession>
<dbReference type="InterPro" id="IPR010819">
    <property type="entry name" value="AGE/CE"/>
</dbReference>
<proteinExistence type="inferred from homology"/>
<keyword evidence="2" id="KW-0413">Isomerase</keyword>
<dbReference type="InterPro" id="IPR008928">
    <property type="entry name" value="6-hairpin_glycosidase_sf"/>
</dbReference>
<sequence length="405" mass="44722">MRPDLVAWLRESALPLWAGSGFDRRTGLFHEALDRDARPIDGAARRLMVQARQIHVFALAEIRGWYPGGECAERAAQEMLACFMDQGGGGGFAFSVDADGAVRDSGRDLYAQAFALFALAWMARLTGRSFYLDIADATLNFLDTRMALPETGGYRESLPEGGGGRRQNPHMHLVEALLALHEACPDRGYAGRAGQLIGLMERRFLQGAGRVLVEFYDERLVPLQTPPYAFEPGHHFEWAWLLTEHARLTARPVPTLARHLYQVAEATVALDGSIPDLTDEEGNVRAGTTRLWPHTEALRAAMLAWTPRCATGRAHWRENVIALLFARFLGPAHQGCWIDRTDEEGHPLSLTVPASSLYHLVGAACRLAQFDRVGRDQGDAARASQSRWLRPESLLPGLRLDGGPA</sequence>
<dbReference type="Proteomes" id="UP000742631">
    <property type="component" value="Unassembled WGS sequence"/>
</dbReference>
<protein>
    <submittedName>
        <fullName evidence="3">AGE family epimerase/isomerase</fullName>
    </submittedName>
</protein>
<comment type="similarity">
    <text evidence="1">Belongs to the N-acylglucosamine 2-epimerase family.</text>
</comment>
<name>A0A921JEZ2_9HYPH</name>
<dbReference type="SUPFAM" id="SSF48208">
    <property type="entry name" value="Six-hairpin glycosidases"/>
    <property type="match status" value="1"/>
</dbReference>
<dbReference type="InterPro" id="IPR012341">
    <property type="entry name" value="6hp_glycosidase-like_sf"/>
</dbReference>
<dbReference type="AlphaFoldDB" id="A0A921JEZ2"/>
<dbReference type="GO" id="GO:0016853">
    <property type="term" value="F:isomerase activity"/>
    <property type="evidence" value="ECO:0007669"/>
    <property type="project" value="UniProtKB-KW"/>
</dbReference>
<reference evidence="3" key="1">
    <citation type="journal article" date="2021" name="PeerJ">
        <title>Extensive microbial diversity within the chicken gut microbiome revealed by metagenomics and culture.</title>
        <authorList>
            <person name="Gilroy R."/>
            <person name="Ravi A."/>
            <person name="Getino M."/>
            <person name="Pursley I."/>
            <person name="Horton D.L."/>
            <person name="Alikhan N.F."/>
            <person name="Baker D."/>
            <person name="Gharbi K."/>
            <person name="Hall N."/>
            <person name="Watson M."/>
            <person name="Adriaenssens E.M."/>
            <person name="Foster-Nyarko E."/>
            <person name="Jarju S."/>
            <person name="Secka A."/>
            <person name="Antonio M."/>
            <person name="Oren A."/>
            <person name="Chaudhuri R.R."/>
            <person name="La Ragione R."/>
            <person name="Hildebrand F."/>
            <person name="Pallen M.J."/>
        </authorList>
    </citation>
    <scope>NUCLEOTIDE SEQUENCE</scope>
    <source>
        <strain evidence="3">316</strain>
    </source>
</reference>